<evidence type="ECO:0000256" key="2">
    <source>
        <dbReference type="ARBA" id="ARBA00022634"/>
    </source>
</evidence>
<dbReference type="PROSITE" id="PS50173">
    <property type="entry name" value="UMUC"/>
    <property type="match status" value="1"/>
</dbReference>
<organism evidence="6 7">
    <name type="scientific">Marasmiellus scandens</name>
    <dbReference type="NCBI Taxonomy" id="2682957"/>
    <lineage>
        <taxon>Eukaryota</taxon>
        <taxon>Fungi</taxon>
        <taxon>Dikarya</taxon>
        <taxon>Basidiomycota</taxon>
        <taxon>Agaricomycotina</taxon>
        <taxon>Agaricomycetes</taxon>
        <taxon>Agaricomycetidae</taxon>
        <taxon>Agaricales</taxon>
        <taxon>Marasmiineae</taxon>
        <taxon>Omphalotaceae</taxon>
        <taxon>Marasmiellus</taxon>
    </lineage>
</organism>
<accession>A0ABR1JVR2</accession>
<dbReference type="Pfam" id="PF16727">
    <property type="entry name" value="REV1_C"/>
    <property type="match status" value="1"/>
</dbReference>
<name>A0ABR1JVR2_9AGAR</name>
<feature type="compositionally biased region" description="Polar residues" evidence="3">
    <location>
        <begin position="194"/>
        <end position="205"/>
    </location>
</feature>
<dbReference type="InterPro" id="IPR043128">
    <property type="entry name" value="Rev_trsase/Diguanyl_cyclase"/>
</dbReference>
<dbReference type="Gene3D" id="3.40.50.10190">
    <property type="entry name" value="BRCT domain"/>
    <property type="match status" value="1"/>
</dbReference>
<dbReference type="InterPro" id="IPR031991">
    <property type="entry name" value="Rev1_C"/>
</dbReference>
<sequence>MSPLAPSASNSSDYFETDDPDFLQALQNTVLPGDLPVDAQPPPPSSKRSYQVFQEEDDRDDIYGAAHFGDFGEYMRRKRAKLQIQNAEITKDETLNEAPQIFKGISIYINGWTNPSIQGLRTLILRHGGVFQAYLDKKTIVTHIITCSLTPAKVQEFKHMKVVRPEWLVESAKQGVLLPWSDFIFRHNERSESTHQGMKPQQKSLMETFPSQPGGPSSSSRKPPRPVMAVKAKPQPPSVVNPLYTTDPTTLKEADHVPSYAAHESNPNAQRVMENPAWRNAHTSVAPDFIEGYYKNSRLHHLSSWKAELKSLLQEAQERAEKGIVDVLGVDDDTEPNKVAAESEDLGDLDGRGVSMRGAEFVLRSPTKKDKGKGRAIPPGEDRVIFHCDFDCFFVSAGLVKRPQLKGKPVVVCHSQGAQGGSSSTSEVASASYEARAFGIKNGMSLQQARQLCPDIMTIPYEFELYKQFSLKFYTILMKHADDLQAVSVDEALIEVTSTANRLRSTTQAQPEASTSLQADPAKDLAETIRAQVRKATGCEGMHCSTRRAKPAGSYHLLPALVDEFLVPLDISDLHGFGRSAKQKALEKLGVTKLGELREKSKGVLCDALGKGTGETLYNAVRGVDEKKLESDKKRKSVSCDINYGIRFENNEQVETFIHQMAGEVKRRMEEIKVLGRSITLKIMKRDPTAPVEPPKFLGHGACDVFNKQTALIGPSGRATSDSKVIGEHAWRMLKSFNFDPKELRGIGIQIQKLESASGEAALEPGQARLSFRKADRPKASEEAVRARREAISKALDEAKAAEVQTPVAQNVPRSRSSSIQPPALELPSFSQVDKSVFDALPDEIRNELEIEYKRRSASPFPGPSKATTTPVNPNNSVKTMARSLGSGTRANALFPFPRKIFVKGNNNVKRITQQLAPRNAPAHSPNKNLFTKRPSLAAWKVPERELRKLNIDPEVFAMLPRNIQREQITAARLIKNTGAIPAKSGDRVVLKPKKIDHGEVFRQPPPKARHVQPPMLRQQGKGEKLYFSETDDIQNVIEQWTTRFKNHPPNARDVDFFAKWLVKSVDREAATDQGFMRAVAVMKWWLVLVKRYFGQHEYGRLHDDEPSREEKVGEAWWAAFRNVKNQMDAVVKKRFGGKLSLR</sequence>
<feature type="domain" description="BRCT" evidence="4">
    <location>
        <begin position="97"/>
        <end position="185"/>
    </location>
</feature>
<proteinExistence type="inferred from homology"/>
<dbReference type="Pfam" id="PF11799">
    <property type="entry name" value="IMS_C"/>
    <property type="match status" value="1"/>
</dbReference>
<feature type="domain" description="UmuC" evidence="5">
    <location>
        <begin position="385"/>
        <end position="578"/>
    </location>
</feature>
<dbReference type="Gene3D" id="3.40.1170.60">
    <property type="match status" value="1"/>
</dbReference>
<dbReference type="InterPro" id="IPR036775">
    <property type="entry name" value="DNA_pol_Y-fam_lit_finger_sf"/>
</dbReference>
<dbReference type="Gene3D" id="3.30.70.270">
    <property type="match status" value="1"/>
</dbReference>
<protein>
    <submittedName>
        <fullName evidence="6">Deoxycytidyl transferase</fullName>
    </submittedName>
</protein>
<dbReference type="GO" id="GO:0016740">
    <property type="term" value="F:transferase activity"/>
    <property type="evidence" value="ECO:0007669"/>
    <property type="project" value="UniProtKB-KW"/>
</dbReference>
<evidence type="ECO:0000313" key="6">
    <source>
        <dbReference type="EMBL" id="KAK7467413.1"/>
    </source>
</evidence>
<dbReference type="Gene3D" id="6.10.250.1630">
    <property type="match status" value="1"/>
</dbReference>
<dbReference type="InterPro" id="IPR017961">
    <property type="entry name" value="DNA_pol_Y-fam_little_finger"/>
</dbReference>
<feature type="region of interest" description="Disordered" evidence="3">
    <location>
        <begin position="804"/>
        <end position="824"/>
    </location>
</feature>
<feature type="compositionally biased region" description="Polar residues" evidence="3">
    <location>
        <begin position="807"/>
        <end position="821"/>
    </location>
</feature>
<dbReference type="Gene3D" id="6.10.250.1490">
    <property type="match status" value="1"/>
</dbReference>
<dbReference type="InterPro" id="IPR001126">
    <property type="entry name" value="UmuC"/>
</dbReference>
<dbReference type="SUPFAM" id="SSF56672">
    <property type="entry name" value="DNA/RNA polymerases"/>
    <property type="match status" value="1"/>
</dbReference>
<feature type="region of interest" description="Disordered" evidence="3">
    <location>
        <begin position="30"/>
        <end position="50"/>
    </location>
</feature>
<evidence type="ECO:0000259" key="4">
    <source>
        <dbReference type="PROSITE" id="PS50172"/>
    </source>
</evidence>
<evidence type="ECO:0000256" key="3">
    <source>
        <dbReference type="SAM" id="MobiDB-lite"/>
    </source>
</evidence>
<reference evidence="6 7" key="1">
    <citation type="submission" date="2024-01" db="EMBL/GenBank/DDBJ databases">
        <title>A draft genome for the cacao thread blight pathogen Marasmiellus scandens.</title>
        <authorList>
            <person name="Baruah I.K."/>
            <person name="Leung J."/>
            <person name="Bukari Y."/>
            <person name="Amoako-Attah I."/>
            <person name="Meinhardt L.W."/>
            <person name="Bailey B.A."/>
            <person name="Cohen S.P."/>
        </authorList>
    </citation>
    <scope>NUCLEOTIDE SEQUENCE [LARGE SCALE GENOMIC DNA]</scope>
    <source>
        <strain evidence="6 7">GH-19</strain>
    </source>
</reference>
<dbReference type="SMART" id="SM00292">
    <property type="entry name" value="BRCT"/>
    <property type="match status" value="1"/>
</dbReference>
<dbReference type="InterPro" id="IPR001357">
    <property type="entry name" value="BRCT_dom"/>
</dbReference>
<feature type="region of interest" description="Disordered" evidence="3">
    <location>
        <begin position="191"/>
        <end position="241"/>
    </location>
</feature>
<comment type="similarity">
    <text evidence="1">Belongs to the DNA polymerase type-Y family.</text>
</comment>
<dbReference type="Gene3D" id="1.20.58.1280">
    <property type="entry name" value="DNA repair protein Rev1, C-terminal domain"/>
    <property type="match status" value="1"/>
</dbReference>
<keyword evidence="2" id="KW-0237">DNA synthesis</keyword>
<evidence type="ECO:0000259" key="5">
    <source>
        <dbReference type="PROSITE" id="PS50173"/>
    </source>
</evidence>
<dbReference type="InterPro" id="IPR038401">
    <property type="entry name" value="Rev1_C_sf"/>
</dbReference>
<dbReference type="PANTHER" id="PTHR45990">
    <property type="entry name" value="DNA REPAIR PROTEIN REV1"/>
    <property type="match status" value="1"/>
</dbReference>
<keyword evidence="6" id="KW-0808">Transferase</keyword>
<dbReference type="InterPro" id="IPR047346">
    <property type="entry name" value="Rev1_UBM1/2"/>
</dbReference>
<dbReference type="Pfam" id="PF21999">
    <property type="entry name" value="IMS_HHH_1"/>
    <property type="match status" value="1"/>
</dbReference>
<dbReference type="SUPFAM" id="SSF100879">
    <property type="entry name" value="Lesion bypass DNA polymerase (Y-family), little finger domain"/>
    <property type="match status" value="1"/>
</dbReference>
<dbReference type="Pfam" id="PF16589">
    <property type="entry name" value="BRCT_2"/>
    <property type="match status" value="1"/>
</dbReference>
<dbReference type="PANTHER" id="PTHR45990:SF1">
    <property type="entry name" value="DNA REPAIR PROTEIN REV1"/>
    <property type="match status" value="1"/>
</dbReference>
<dbReference type="PROSITE" id="PS50172">
    <property type="entry name" value="BRCT"/>
    <property type="match status" value="1"/>
</dbReference>
<dbReference type="SUPFAM" id="SSF52113">
    <property type="entry name" value="BRCT domain"/>
    <property type="match status" value="1"/>
</dbReference>
<gene>
    <name evidence="6" type="primary">REV1</name>
    <name evidence="6" type="ORF">VKT23_004467</name>
</gene>
<dbReference type="Gene3D" id="3.30.1490.100">
    <property type="entry name" value="DNA polymerase, Y-family, little finger domain"/>
    <property type="match status" value="1"/>
</dbReference>
<dbReference type="Proteomes" id="UP001498398">
    <property type="component" value="Unassembled WGS sequence"/>
</dbReference>
<dbReference type="Pfam" id="PF00817">
    <property type="entry name" value="IMS"/>
    <property type="match status" value="1"/>
</dbReference>
<dbReference type="Gene3D" id="1.10.150.20">
    <property type="entry name" value="5' to 3' exonuclease, C-terminal subdomain"/>
    <property type="match status" value="1"/>
</dbReference>
<comment type="caution">
    <text evidence="6">The sequence shown here is derived from an EMBL/GenBank/DDBJ whole genome shotgun (WGS) entry which is preliminary data.</text>
</comment>
<dbReference type="InterPro" id="IPR036420">
    <property type="entry name" value="BRCT_dom_sf"/>
</dbReference>
<keyword evidence="7" id="KW-1185">Reference proteome</keyword>
<dbReference type="InterPro" id="IPR053848">
    <property type="entry name" value="IMS_HHH_1"/>
</dbReference>
<feature type="compositionally biased region" description="Low complexity" evidence="3">
    <location>
        <begin position="210"/>
        <end position="221"/>
    </location>
</feature>
<feature type="compositionally biased region" description="Polar residues" evidence="3">
    <location>
        <begin position="866"/>
        <end position="877"/>
    </location>
</feature>
<dbReference type="InterPro" id="IPR043502">
    <property type="entry name" value="DNA/RNA_pol_sf"/>
</dbReference>
<dbReference type="CDD" id="cd17719">
    <property type="entry name" value="BRCT_Rev1"/>
    <property type="match status" value="1"/>
</dbReference>
<dbReference type="EMBL" id="JBANRG010000004">
    <property type="protein sequence ID" value="KAK7467413.1"/>
    <property type="molecule type" value="Genomic_DNA"/>
</dbReference>
<feature type="region of interest" description="Disordered" evidence="3">
    <location>
        <begin position="857"/>
        <end position="877"/>
    </location>
</feature>
<evidence type="ECO:0000313" key="7">
    <source>
        <dbReference type="Proteomes" id="UP001498398"/>
    </source>
</evidence>
<evidence type="ECO:0000256" key="1">
    <source>
        <dbReference type="ARBA" id="ARBA00010945"/>
    </source>
</evidence>
<dbReference type="CDD" id="cd19318">
    <property type="entry name" value="Rev1_UBM2"/>
    <property type="match status" value="1"/>
</dbReference>